<keyword evidence="3" id="KW-1185">Reference proteome</keyword>
<reference evidence="2 3" key="1">
    <citation type="submission" date="2019-01" db="EMBL/GenBank/DDBJ databases">
        <authorList>
            <person name="Brito A."/>
        </authorList>
    </citation>
    <scope>NUCLEOTIDE SEQUENCE [LARGE SCALE GENOMIC DNA]</scope>
    <source>
        <strain evidence="2">1</strain>
    </source>
</reference>
<evidence type="ECO:0008006" key="4">
    <source>
        <dbReference type="Google" id="ProtNLM"/>
    </source>
</evidence>
<dbReference type="EMBL" id="CAACVJ010000338">
    <property type="protein sequence ID" value="VEP16093.1"/>
    <property type="molecule type" value="Genomic_DNA"/>
</dbReference>
<feature type="coiled-coil region" evidence="1">
    <location>
        <begin position="113"/>
        <end position="147"/>
    </location>
</feature>
<evidence type="ECO:0000313" key="2">
    <source>
        <dbReference type="EMBL" id="VEP16093.1"/>
    </source>
</evidence>
<evidence type="ECO:0000256" key="1">
    <source>
        <dbReference type="SAM" id="Coils"/>
    </source>
</evidence>
<dbReference type="RefSeq" id="WP_222427328.1">
    <property type="nucleotide sequence ID" value="NZ_LR214138.1"/>
</dbReference>
<evidence type="ECO:0000313" key="3">
    <source>
        <dbReference type="Proteomes" id="UP000320055"/>
    </source>
</evidence>
<dbReference type="Pfam" id="PF09669">
    <property type="entry name" value="Phage_pRha"/>
    <property type="match status" value="1"/>
</dbReference>
<name>A0A563VXU2_9CYAN</name>
<dbReference type="Proteomes" id="UP000320055">
    <property type="component" value="Unassembled WGS sequence"/>
</dbReference>
<gene>
    <name evidence="2" type="ORF">H1P_4020004</name>
</gene>
<sequence>MSNLTVEEHNSVLVVDSRLIAENLDIKHKNLLGNIEKYRKQIESGLGAIAFQTREFRTKQGNSSKERYAYLTEEQSTFLMTLSRNTDKVVQCKLELVKAFTKAKKLIKEVIPAQAIEIEKLKLQLQVAQAQQQAAVAQERLLAASSALAIINPALPALVLGNPDAVITKTEVIERTVLVNEQGRSKVTFEGLSKTKLAKRYGMKRAKDLVDWLKSIGREDVLKPGLIATSCQYIPIEEISELDRLWAAHRGLRQILIGE</sequence>
<protein>
    <recommendedName>
        <fullName evidence="4">Phage regulatory protein Rha</fullName>
    </recommendedName>
</protein>
<proteinExistence type="predicted"/>
<keyword evidence="1" id="KW-0175">Coiled coil</keyword>
<organism evidence="2 3">
    <name type="scientific">Hyella patelloides LEGE 07179</name>
    <dbReference type="NCBI Taxonomy" id="945734"/>
    <lineage>
        <taxon>Bacteria</taxon>
        <taxon>Bacillati</taxon>
        <taxon>Cyanobacteriota</taxon>
        <taxon>Cyanophyceae</taxon>
        <taxon>Pleurocapsales</taxon>
        <taxon>Hyellaceae</taxon>
        <taxon>Hyella</taxon>
    </lineage>
</organism>
<dbReference type="AlphaFoldDB" id="A0A563VXU2"/>
<accession>A0A563VXU2</accession>
<dbReference type="InterPro" id="IPR014054">
    <property type="entry name" value="Phage_regulatory_Rha"/>
</dbReference>